<feature type="region of interest" description="Disordered" evidence="1">
    <location>
        <begin position="121"/>
        <end position="160"/>
    </location>
</feature>
<feature type="transmembrane region" description="Helical" evidence="2">
    <location>
        <begin position="324"/>
        <end position="343"/>
    </location>
</feature>
<gene>
    <name evidence="3" type="ORF">RCC_02731</name>
</gene>
<name>A0A2D3V042_9PEZI</name>
<keyword evidence="4" id="KW-1185">Reference proteome</keyword>
<dbReference type="AlphaFoldDB" id="A0A2D3V042"/>
<evidence type="ECO:0000256" key="1">
    <source>
        <dbReference type="SAM" id="MobiDB-lite"/>
    </source>
</evidence>
<organism evidence="3 4">
    <name type="scientific">Ramularia collo-cygni</name>
    <dbReference type="NCBI Taxonomy" id="112498"/>
    <lineage>
        <taxon>Eukaryota</taxon>
        <taxon>Fungi</taxon>
        <taxon>Dikarya</taxon>
        <taxon>Ascomycota</taxon>
        <taxon>Pezizomycotina</taxon>
        <taxon>Dothideomycetes</taxon>
        <taxon>Dothideomycetidae</taxon>
        <taxon>Mycosphaerellales</taxon>
        <taxon>Mycosphaerellaceae</taxon>
        <taxon>Ramularia</taxon>
    </lineage>
</organism>
<evidence type="ECO:0000313" key="4">
    <source>
        <dbReference type="Proteomes" id="UP000225277"/>
    </source>
</evidence>
<dbReference type="Proteomes" id="UP000225277">
    <property type="component" value="Unassembled WGS sequence"/>
</dbReference>
<feature type="compositionally biased region" description="Basic and acidic residues" evidence="1">
    <location>
        <begin position="43"/>
        <end position="54"/>
    </location>
</feature>
<dbReference type="RefSeq" id="XP_023623789.1">
    <property type="nucleotide sequence ID" value="XM_023768021.1"/>
</dbReference>
<reference evidence="3 4" key="1">
    <citation type="submission" date="2016-03" db="EMBL/GenBank/DDBJ databases">
        <authorList>
            <person name="Ploux O."/>
        </authorList>
    </citation>
    <scope>NUCLEOTIDE SEQUENCE [LARGE SCALE GENOMIC DNA]</scope>
    <source>
        <strain evidence="3 4">URUG2</strain>
    </source>
</reference>
<feature type="region of interest" description="Disordered" evidence="1">
    <location>
        <begin position="35"/>
        <end position="54"/>
    </location>
</feature>
<keyword evidence="2" id="KW-1133">Transmembrane helix</keyword>
<dbReference type="OrthoDB" id="5360701at2759"/>
<keyword evidence="2" id="KW-0472">Membrane</keyword>
<feature type="compositionally biased region" description="Low complexity" evidence="1">
    <location>
        <begin position="142"/>
        <end position="155"/>
    </location>
</feature>
<dbReference type="GeneID" id="35597944"/>
<feature type="transmembrane region" description="Helical" evidence="2">
    <location>
        <begin position="287"/>
        <end position="304"/>
    </location>
</feature>
<evidence type="ECO:0000256" key="2">
    <source>
        <dbReference type="SAM" id="Phobius"/>
    </source>
</evidence>
<accession>A0A2D3V042</accession>
<feature type="compositionally biased region" description="Basic and acidic residues" evidence="1">
    <location>
        <begin position="123"/>
        <end position="140"/>
    </location>
</feature>
<proteinExistence type="predicted"/>
<protein>
    <submittedName>
        <fullName evidence="3">Uncharacterized protein</fullName>
    </submittedName>
</protein>
<evidence type="ECO:0000313" key="3">
    <source>
        <dbReference type="EMBL" id="CZT16896.1"/>
    </source>
</evidence>
<dbReference type="EMBL" id="FJUY01000003">
    <property type="protein sequence ID" value="CZT16896.1"/>
    <property type="molecule type" value="Genomic_DNA"/>
</dbReference>
<keyword evidence="2" id="KW-0812">Transmembrane</keyword>
<sequence>MELPKSAVCRECWHLLRQPKYTPRVFAVNFSQRTRQTRPISRPQERRIETPSQHERLRQIRRLATEIPSKRPSTSPTDLTAIHNRIESLYASIFENGDKELPSEQRILYVLEHLESIAQQVSEEEKHDSFGRQRRGEDVPKAAPSASATSTLLNSVNARSSKEPITPQSILTSITTRAEQILRDPSVFITPAILKSYIQLQSLLAQPSSFPDIFHLYAHKPIPTKSSSGTTFAKPSPTKVSAAIDSKTASLALASATATHDLALAIDIITTSFSTPAFRRAKILRKAAIPIGGLALAPCAAYALSQTFSQVQSSMDEGLASGIAFAGIMTYVGAVSMVGYVAVTTANDQMDRVTWASGVPLWERWVREEERAAIDSVAGAWGFQEVEKKGDEEGEEWEALREYVGMKGMVLDKVGLMEGME</sequence>